<proteinExistence type="predicted"/>
<dbReference type="GO" id="GO:0043565">
    <property type="term" value="F:sequence-specific DNA binding"/>
    <property type="evidence" value="ECO:0007669"/>
    <property type="project" value="InterPro"/>
</dbReference>
<protein>
    <submittedName>
        <fullName evidence="5">AraC family transcriptional regulator</fullName>
    </submittedName>
</protein>
<dbReference type="SUPFAM" id="SSF46689">
    <property type="entry name" value="Homeodomain-like"/>
    <property type="match status" value="1"/>
</dbReference>
<evidence type="ECO:0000256" key="1">
    <source>
        <dbReference type="ARBA" id="ARBA00023015"/>
    </source>
</evidence>
<dbReference type="EMBL" id="DXFX01000064">
    <property type="protein sequence ID" value="HIX07785.1"/>
    <property type="molecule type" value="Genomic_DNA"/>
</dbReference>
<dbReference type="InterPro" id="IPR018062">
    <property type="entry name" value="HTH_AraC-typ_CS"/>
</dbReference>
<keyword evidence="1" id="KW-0805">Transcription regulation</keyword>
<dbReference type="InterPro" id="IPR009057">
    <property type="entry name" value="Homeodomain-like_sf"/>
</dbReference>
<keyword evidence="3" id="KW-0804">Transcription</keyword>
<dbReference type="PRINTS" id="PR00032">
    <property type="entry name" value="HTHARAC"/>
</dbReference>
<dbReference type="Pfam" id="PF02311">
    <property type="entry name" value="AraC_binding"/>
    <property type="match status" value="1"/>
</dbReference>
<evidence type="ECO:0000256" key="2">
    <source>
        <dbReference type="ARBA" id="ARBA00023125"/>
    </source>
</evidence>
<dbReference type="GO" id="GO:0003700">
    <property type="term" value="F:DNA-binding transcription factor activity"/>
    <property type="evidence" value="ECO:0007669"/>
    <property type="project" value="InterPro"/>
</dbReference>
<evidence type="ECO:0000256" key="3">
    <source>
        <dbReference type="ARBA" id="ARBA00023163"/>
    </source>
</evidence>
<name>A0A9D1V7Y9_9FIRM</name>
<dbReference type="InterPro" id="IPR018060">
    <property type="entry name" value="HTH_AraC"/>
</dbReference>
<dbReference type="Gene3D" id="2.60.120.10">
    <property type="entry name" value="Jelly Rolls"/>
    <property type="match status" value="1"/>
</dbReference>
<dbReference type="PANTHER" id="PTHR43280">
    <property type="entry name" value="ARAC-FAMILY TRANSCRIPTIONAL REGULATOR"/>
    <property type="match status" value="1"/>
</dbReference>
<dbReference type="Pfam" id="PF12833">
    <property type="entry name" value="HTH_18"/>
    <property type="match status" value="1"/>
</dbReference>
<dbReference type="Proteomes" id="UP000824204">
    <property type="component" value="Unassembled WGS sequence"/>
</dbReference>
<dbReference type="SUPFAM" id="SSF51182">
    <property type="entry name" value="RmlC-like cupins"/>
    <property type="match status" value="1"/>
</dbReference>
<feature type="domain" description="HTH araC/xylS-type" evidence="4">
    <location>
        <begin position="216"/>
        <end position="313"/>
    </location>
</feature>
<dbReference type="AlphaFoldDB" id="A0A9D1V7Y9"/>
<dbReference type="InterPro" id="IPR014710">
    <property type="entry name" value="RmlC-like_jellyroll"/>
</dbReference>
<evidence type="ECO:0000313" key="5">
    <source>
        <dbReference type="EMBL" id="HIX07785.1"/>
    </source>
</evidence>
<comment type="caution">
    <text evidence="5">The sequence shown here is derived from an EMBL/GenBank/DDBJ whole genome shotgun (WGS) entry which is preliminary data.</text>
</comment>
<organism evidence="5 6">
    <name type="scientific">Candidatus Borkfalkia faecipullorum</name>
    <dbReference type="NCBI Taxonomy" id="2838510"/>
    <lineage>
        <taxon>Bacteria</taxon>
        <taxon>Bacillati</taxon>
        <taxon>Bacillota</taxon>
        <taxon>Clostridia</taxon>
        <taxon>Christensenellales</taxon>
        <taxon>Christensenellaceae</taxon>
        <taxon>Candidatus Borkfalkia</taxon>
    </lineage>
</organism>
<sequence length="316" mass="36941">MEQICRLTPEEEQILYNQKKISKDDYTFSEQFIVNSKKLLTGDKQIDLRLHTRFIDFPEHGHDYMEIMYVCAGSITHVIGKDRITLESGDILFLNKHVRHSILRANRSDIGINFILSNSFLQYIFHNVENNPVMCGFLTRNFEPDGGAEYLFFKTADCFPIRNLMDNLIYTIVNHTPDDYTISTQLVSLLFSYLSYYKDTLVNHPDFLSDSALLTQQVTSYIRQHYPQASLQELSEQVGYNPVYLSRKIHATFGKNFQTLIQEERLLVAEKLLRTTDLSVDEIIRTVGYENQSHFHHLFKSRYGTTPHKYKLKTQN</sequence>
<dbReference type="SMART" id="SM00342">
    <property type="entry name" value="HTH_ARAC"/>
    <property type="match status" value="1"/>
</dbReference>
<gene>
    <name evidence="5" type="ORF">H9741_04905</name>
</gene>
<dbReference type="Gene3D" id="1.10.10.60">
    <property type="entry name" value="Homeodomain-like"/>
    <property type="match status" value="2"/>
</dbReference>
<dbReference type="InterPro" id="IPR020449">
    <property type="entry name" value="Tscrpt_reg_AraC-type_HTH"/>
</dbReference>
<dbReference type="PROSITE" id="PS01124">
    <property type="entry name" value="HTH_ARAC_FAMILY_2"/>
    <property type="match status" value="1"/>
</dbReference>
<dbReference type="InterPro" id="IPR011051">
    <property type="entry name" value="RmlC_Cupin_sf"/>
</dbReference>
<evidence type="ECO:0000313" key="6">
    <source>
        <dbReference type="Proteomes" id="UP000824204"/>
    </source>
</evidence>
<dbReference type="InterPro" id="IPR003313">
    <property type="entry name" value="AraC-bd"/>
</dbReference>
<dbReference type="PANTHER" id="PTHR43280:SF2">
    <property type="entry name" value="HTH-TYPE TRANSCRIPTIONAL REGULATOR EXSA"/>
    <property type="match status" value="1"/>
</dbReference>
<evidence type="ECO:0000259" key="4">
    <source>
        <dbReference type="PROSITE" id="PS01124"/>
    </source>
</evidence>
<accession>A0A9D1V7Y9</accession>
<keyword evidence="2" id="KW-0238">DNA-binding</keyword>
<dbReference type="PROSITE" id="PS00041">
    <property type="entry name" value="HTH_ARAC_FAMILY_1"/>
    <property type="match status" value="1"/>
</dbReference>
<reference evidence="5" key="2">
    <citation type="submission" date="2021-04" db="EMBL/GenBank/DDBJ databases">
        <authorList>
            <person name="Gilroy R."/>
        </authorList>
    </citation>
    <scope>NUCLEOTIDE SEQUENCE</scope>
    <source>
        <strain evidence="5">811</strain>
    </source>
</reference>
<reference evidence="5" key="1">
    <citation type="journal article" date="2021" name="PeerJ">
        <title>Extensive microbial diversity within the chicken gut microbiome revealed by metagenomics and culture.</title>
        <authorList>
            <person name="Gilroy R."/>
            <person name="Ravi A."/>
            <person name="Getino M."/>
            <person name="Pursley I."/>
            <person name="Horton D.L."/>
            <person name="Alikhan N.F."/>
            <person name="Baker D."/>
            <person name="Gharbi K."/>
            <person name="Hall N."/>
            <person name="Watson M."/>
            <person name="Adriaenssens E.M."/>
            <person name="Foster-Nyarko E."/>
            <person name="Jarju S."/>
            <person name="Secka A."/>
            <person name="Antonio M."/>
            <person name="Oren A."/>
            <person name="Chaudhuri R.R."/>
            <person name="La Ragione R."/>
            <person name="Hildebrand F."/>
            <person name="Pallen M.J."/>
        </authorList>
    </citation>
    <scope>NUCLEOTIDE SEQUENCE</scope>
    <source>
        <strain evidence="5">811</strain>
    </source>
</reference>